<organism evidence="2">
    <name type="scientific">Blastobotrys adeninivorans</name>
    <name type="common">Yeast</name>
    <name type="synonym">Arxula adeninivorans</name>
    <dbReference type="NCBI Taxonomy" id="409370"/>
    <lineage>
        <taxon>Eukaryota</taxon>
        <taxon>Fungi</taxon>
        <taxon>Dikarya</taxon>
        <taxon>Ascomycota</taxon>
        <taxon>Saccharomycotina</taxon>
        <taxon>Dipodascomycetes</taxon>
        <taxon>Dipodascales</taxon>
        <taxon>Trichomonascaceae</taxon>
        <taxon>Blastobotrys</taxon>
    </lineage>
</organism>
<feature type="transmembrane region" description="Helical" evidence="1">
    <location>
        <begin position="29"/>
        <end position="49"/>
    </location>
</feature>
<sequence>MILGRVQAANFISPHQDCDMALVKFKHLVSAPVDILIGISIGVTAFVLFERRENRPKEHRLLHLIGARVLPKPQTVDVGDKDMELDQVINNISK</sequence>
<proteinExistence type="predicted"/>
<gene>
    <name evidence="2" type="ORF">GNLVRS02_ARAD1C08074g</name>
</gene>
<dbReference type="GO" id="GO:0009306">
    <property type="term" value="P:protein secretion"/>
    <property type="evidence" value="ECO:0007669"/>
    <property type="project" value="InterPro"/>
</dbReference>
<keyword evidence="1" id="KW-0812">Transmembrane</keyword>
<reference evidence="2" key="1">
    <citation type="submission" date="2014-02" db="EMBL/GenBank/DDBJ databases">
        <authorList>
            <person name="Genoscope - CEA"/>
        </authorList>
    </citation>
    <scope>NUCLEOTIDE SEQUENCE</scope>
    <source>
        <strain evidence="2">LS3</strain>
    </source>
</reference>
<dbReference type="Pfam" id="PF11654">
    <property type="entry name" value="NCE101"/>
    <property type="match status" value="1"/>
</dbReference>
<dbReference type="AlphaFoldDB" id="A0A060T5U4"/>
<protein>
    <submittedName>
        <fullName evidence="2">ARAD1C08074p</fullName>
    </submittedName>
</protein>
<keyword evidence="1" id="KW-1133">Transmembrane helix</keyword>
<name>A0A060T5U4_BLAAD</name>
<dbReference type="EMBL" id="HG937693">
    <property type="protein sequence ID" value="CDP34247.1"/>
    <property type="molecule type" value="Genomic_DNA"/>
</dbReference>
<keyword evidence="1" id="KW-0472">Membrane</keyword>
<dbReference type="InterPro" id="IPR024242">
    <property type="entry name" value="NCE101"/>
</dbReference>
<evidence type="ECO:0000256" key="1">
    <source>
        <dbReference type="SAM" id="Phobius"/>
    </source>
</evidence>
<accession>A0A060T5U4</accession>
<evidence type="ECO:0000313" key="2">
    <source>
        <dbReference type="EMBL" id="CDP34247.1"/>
    </source>
</evidence>
<reference evidence="2" key="2">
    <citation type="submission" date="2014-06" db="EMBL/GenBank/DDBJ databases">
        <title>The complete genome of Blastobotrys (Arxula) adeninivorans LS3 - a yeast of biotechnological interest.</title>
        <authorList>
            <person name="Kunze G."/>
            <person name="Gaillardin C."/>
            <person name="Czernicka M."/>
            <person name="Durrens P."/>
            <person name="Martin T."/>
            <person name="Boer E."/>
            <person name="Gabaldon T."/>
            <person name="Cruz J."/>
            <person name="Talla E."/>
            <person name="Marck C."/>
            <person name="Goffeau A."/>
            <person name="Barbe V."/>
            <person name="Baret P."/>
            <person name="Baronian K."/>
            <person name="Beier S."/>
            <person name="Bleykasten C."/>
            <person name="Bode R."/>
            <person name="Casaregola S."/>
            <person name="Despons L."/>
            <person name="Fairhead C."/>
            <person name="Giersberg M."/>
            <person name="Gierski P."/>
            <person name="Hahnel U."/>
            <person name="Hartmann A."/>
            <person name="Jankowska D."/>
            <person name="Jubin C."/>
            <person name="Jung P."/>
            <person name="Lafontaine I."/>
            <person name="Leh-Louis V."/>
            <person name="Lemaire M."/>
            <person name="Marcet-Houben M."/>
            <person name="Mascher M."/>
            <person name="Morel G."/>
            <person name="Richard G.-F."/>
            <person name="Riechen J."/>
            <person name="Sacerdot C."/>
            <person name="Sarkar A."/>
            <person name="Savel G."/>
            <person name="Schacherer J."/>
            <person name="Sherman D."/>
            <person name="Straub M.-L."/>
            <person name="Stein N."/>
            <person name="Thierry A."/>
            <person name="Trautwein-Schult A."/>
            <person name="Westhof E."/>
            <person name="Worch S."/>
            <person name="Dujon B."/>
            <person name="Souciet J.-L."/>
            <person name="Wincker P."/>
            <person name="Scholz U."/>
            <person name="Neuveglise N."/>
        </authorList>
    </citation>
    <scope>NUCLEOTIDE SEQUENCE</scope>
    <source>
        <strain evidence="2">LS3</strain>
    </source>
</reference>